<dbReference type="InterPro" id="IPR050955">
    <property type="entry name" value="Plant_Biomass_Hydrol_Est"/>
</dbReference>
<dbReference type="Gene3D" id="3.40.50.1820">
    <property type="entry name" value="alpha/beta hydrolase"/>
    <property type="match status" value="1"/>
</dbReference>
<dbReference type="EMBL" id="JAHLFU010000037">
    <property type="protein sequence ID" value="MBU3852635.1"/>
    <property type="molecule type" value="Genomic_DNA"/>
</dbReference>
<evidence type="ECO:0000313" key="2">
    <source>
        <dbReference type="EMBL" id="MBU3852635.1"/>
    </source>
</evidence>
<proteinExistence type="predicted"/>
<dbReference type="SUPFAM" id="SSF53474">
    <property type="entry name" value="alpha/beta-Hydrolases"/>
    <property type="match status" value="1"/>
</dbReference>
<protein>
    <recommendedName>
        <fullName evidence="4">Poly(3-hydroxybutyrate) depolymerase</fullName>
    </recommendedName>
</protein>
<dbReference type="InterPro" id="IPR029058">
    <property type="entry name" value="AB_hydrolase_fold"/>
</dbReference>
<gene>
    <name evidence="2" type="ORF">H9789_02170</name>
</gene>
<name>A0A9E2P1W2_9BACT</name>
<evidence type="ECO:0008006" key="4">
    <source>
        <dbReference type="Google" id="ProtNLM"/>
    </source>
</evidence>
<evidence type="ECO:0000256" key="1">
    <source>
        <dbReference type="ARBA" id="ARBA00022729"/>
    </source>
</evidence>
<dbReference type="PANTHER" id="PTHR43037:SF1">
    <property type="entry name" value="BLL1128 PROTEIN"/>
    <property type="match status" value="1"/>
</dbReference>
<reference evidence="2" key="2">
    <citation type="submission" date="2021-04" db="EMBL/GenBank/DDBJ databases">
        <authorList>
            <person name="Gilroy R."/>
        </authorList>
    </citation>
    <scope>NUCLEOTIDE SEQUENCE</scope>
    <source>
        <strain evidence="2">G3-2149</strain>
    </source>
</reference>
<comment type="caution">
    <text evidence="2">The sequence shown here is derived from an EMBL/GenBank/DDBJ whole genome shotgun (WGS) entry which is preliminary data.</text>
</comment>
<reference evidence="2" key="1">
    <citation type="journal article" date="2021" name="PeerJ">
        <title>Extensive microbial diversity within the chicken gut microbiome revealed by metagenomics and culture.</title>
        <authorList>
            <person name="Gilroy R."/>
            <person name="Ravi A."/>
            <person name="Getino M."/>
            <person name="Pursley I."/>
            <person name="Horton D.L."/>
            <person name="Alikhan N.F."/>
            <person name="Baker D."/>
            <person name="Gharbi K."/>
            <person name="Hall N."/>
            <person name="Watson M."/>
            <person name="Adriaenssens E.M."/>
            <person name="Foster-Nyarko E."/>
            <person name="Jarju S."/>
            <person name="Secka A."/>
            <person name="Antonio M."/>
            <person name="Oren A."/>
            <person name="Chaudhuri R.R."/>
            <person name="La Ragione R."/>
            <person name="Hildebrand F."/>
            <person name="Pallen M.J."/>
        </authorList>
    </citation>
    <scope>NUCLEOTIDE SEQUENCE</scope>
    <source>
        <strain evidence="2">G3-2149</strain>
    </source>
</reference>
<accession>A0A9E2P1W2</accession>
<keyword evidence="1" id="KW-0732">Signal</keyword>
<organism evidence="2 3">
    <name type="scientific">Candidatus Paraprevotella stercoravium</name>
    <dbReference type="NCBI Taxonomy" id="2838725"/>
    <lineage>
        <taxon>Bacteria</taxon>
        <taxon>Pseudomonadati</taxon>
        <taxon>Bacteroidota</taxon>
        <taxon>Bacteroidia</taxon>
        <taxon>Bacteroidales</taxon>
        <taxon>Prevotellaceae</taxon>
        <taxon>Paraprevotella</taxon>
    </lineage>
</organism>
<evidence type="ECO:0000313" key="3">
    <source>
        <dbReference type="Proteomes" id="UP000823865"/>
    </source>
</evidence>
<dbReference type="AlphaFoldDB" id="A0A9E2P1W2"/>
<dbReference type="Proteomes" id="UP000823865">
    <property type="component" value="Unassembled WGS sequence"/>
</dbReference>
<dbReference type="PANTHER" id="PTHR43037">
    <property type="entry name" value="UNNAMED PRODUCT-RELATED"/>
    <property type="match status" value="1"/>
</dbReference>
<sequence length="464" mass="53163">MNLNKKISILLAAGLYLCLPLNLIAKDKETEKKGAVDDIAVMNYFSRNIAQDTILPFRCDQKLKSGNIESASNQIWNIWKTANAHLKEEKLIPLKKLPEGHKGLWKLPAEKEPNAQMPYYWGYKGKCPEAGYPLFLYLHGSGPKDQEWYTGWRLAQMFEDNPSVYFIPQIPNEGAYYRWWQKAKIYAWERLFRQAMLSDSIDANRFYCFGISEGGYGSQRLASYYADYLAAAGPMAGGEPLINAPVENCMNIGYSMLTGSEDYGFYRNTLTQYTLAAFDSLEQKYPGCYRHRIALIPGRGHGIDYRPTTPWLKDFVRNPQPKSFIWEDFEMDGIYRRGFYNLAIVERAPLKSGERTVYTMQITDNRIDLEVKNVTYKVVETDPQWGIGLKYQKTCQDAKQGKFLIYLSSDLVNLGRKVSVYVNGKKAYAGKPQQRLEHLVNSCITFADPERLFPAAVAIDLEKL</sequence>